<feature type="domain" description="Thymidylate kinase-like" evidence="12">
    <location>
        <begin position="8"/>
        <end position="197"/>
    </location>
</feature>
<dbReference type="GO" id="GO:0006227">
    <property type="term" value="P:dUDP biosynthetic process"/>
    <property type="evidence" value="ECO:0007669"/>
    <property type="project" value="TreeGrafter"/>
</dbReference>
<evidence type="ECO:0000256" key="3">
    <source>
        <dbReference type="ARBA" id="ARBA00017144"/>
    </source>
</evidence>
<dbReference type="EC" id="2.7.4.9" evidence="2 11"/>
<accession>A0A1H9VQT9</accession>
<dbReference type="Gene3D" id="3.40.50.300">
    <property type="entry name" value="P-loop containing nucleotide triphosphate hydrolases"/>
    <property type="match status" value="1"/>
</dbReference>
<dbReference type="GO" id="GO:0006235">
    <property type="term" value="P:dTTP biosynthetic process"/>
    <property type="evidence" value="ECO:0007669"/>
    <property type="project" value="UniProtKB-UniRule"/>
</dbReference>
<dbReference type="PANTHER" id="PTHR10344:SF4">
    <property type="entry name" value="UMP-CMP KINASE 2, MITOCHONDRIAL"/>
    <property type="match status" value="1"/>
</dbReference>
<keyword evidence="5 11" id="KW-0545">Nucleotide biosynthesis</keyword>
<keyword evidence="7 11" id="KW-0418">Kinase</keyword>
<evidence type="ECO:0000313" key="14">
    <source>
        <dbReference type="Proteomes" id="UP000199318"/>
    </source>
</evidence>
<dbReference type="FunFam" id="3.40.50.300:FF:000225">
    <property type="entry name" value="Thymidylate kinase"/>
    <property type="match status" value="1"/>
</dbReference>
<name>A0A1H9VQT9_9BACI</name>
<dbReference type="AlphaFoldDB" id="A0A1H9VQT9"/>
<dbReference type="PROSITE" id="PS01331">
    <property type="entry name" value="THYMIDYLATE_KINASE"/>
    <property type="match status" value="1"/>
</dbReference>
<dbReference type="GO" id="GO:0005829">
    <property type="term" value="C:cytosol"/>
    <property type="evidence" value="ECO:0007669"/>
    <property type="project" value="TreeGrafter"/>
</dbReference>
<dbReference type="OrthoDB" id="9774907at2"/>
<comment type="caution">
    <text evidence="13">The sequence shown here is derived from an EMBL/GenBank/DDBJ whole genome shotgun (WGS) entry which is preliminary data.</text>
</comment>
<dbReference type="GO" id="GO:0006233">
    <property type="term" value="P:dTDP biosynthetic process"/>
    <property type="evidence" value="ECO:0007669"/>
    <property type="project" value="InterPro"/>
</dbReference>
<dbReference type="STRING" id="1464123.SAMN05444126_1236"/>
<keyword evidence="8 11" id="KW-0067">ATP-binding</keyword>
<evidence type="ECO:0000256" key="8">
    <source>
        <dbReference type="ARBA" id="ARBA00022840"/>
    </source>
</evidence>
<dbReference type="InterPro" id="IPR018095">
    <property type="entry name" value="Thymidylate_kin_CS"/>
</dbReference>
<protein>
    <recommendedName>
        <fullName evidence="3 11">Thymidylate kinase</fullName>
        <ecNumber evidence="2 11">2.7.4.9</ecNumber>
    </recommendedName>
    <alternativeName>
        <fullName evidence="11">dTMP kinase</fullName>
    </alternativeName>
</protein>
<dbReference type="EMBL" id="FOGV01000023">
    <property type="protein sequence ID" value="SES23962.1"/>
    <property type="molecule type" value="Genomic_DNA"/>
</dbReference>
<reference evidence="14" key="1">
    <citation type="submission" date="2016-10" db="EMBL/GenBank/DDBJ databases">
        <authorList>
            <person name="de Groot N.N."/>
        </authorList>
    </citation>
    <scope>NUCLEOTIDE SEQUENCE [LARGE SCALE GENOMIC DNA]</scope>
    <source>
        <strain evidence="14">10nlg</strain>
    </source>
</reference>
<dbReference type="GO" id="GO:0005524">
    <property type="term" value="F:ATP binding"/>
    <property type="evidence" value="ECO:0007669"/>
    <property type="project" value="UniProtKB-UniRule"/>
</dbReference>
<sequence length="215" mass="24228">MKGLFITIEGGEGAGKSTIIRRLHRQLETDGFDVLATREPGGSPLAERIRELILNPEHTEMDVRTEALLYAAARRQHLVEKVIPHIERGGVVLCDRFVDSSLVYQGAARGIGIAEVRAINMFATEGLLPDATLYFDIDPETGIERITGHKGREFNRLDRESLAFHEQVRAAYHSLLETEPERIRRIDAGKGEDEVFTEAWTVLSEYLRAKNYQAE</sequence>
<dbReference type="CDD" id="cd01672">
    <property type="entry name" value="TMPK"/>
    <property type="match status" value="1"/>
</dbReference>
<dbReference type="SUPFAM" id="SSF52540">
    <property type="entry name" value="P-loop containing nucleoside triphosphate hydrolases"/>
    <property type="match status" value="1"/>
</dbReference>
<evidence type="ECO:0000256" key="1">
    <source>
        <dbReference type="ARBA" id="ARBA00009776"/>
    </source>
</evidence>
<dbReference type="RefSeq" id="WP_093073994.1">
    <property type="nucleotide sequence ID" value="NZ_FOGV01000023.1"/>
</dbReference>
<dbReference type="InterPro" id="IPR018094">
    <property type="entry name" value="Thymidylate_kinase"/>
</dbReference>
<dbReference type="PANTHER" id="PTHR10344">
    <property type="entry name" value="THYMIDYLATE KINASE"/>
    <property type="match status" value="1"/>
</dbReference>
<evidence type="ECO:0000256" key="7">
    <source>
        <dbReference type="ARBA" id="ARBA00022777"/>
    </source>
</evidence>
<dbReference type="Pfam" id="PF02223">
    <property type="entry name" value="Thymidylate_kin"/>
    <property type="match status" value="1"/>
</dbReference>
<evidence type="ECO:0000313" key="13">
    <source>
        <dbReference type="EMBL" id="SES23962.1"/>
    </source>
</evidence>
<feature type="binding site" evidence="11">
    <location>
        <begin position="10"/>
        <end position="17"/>
    </location>
    <ligand>
        <name>ATP</name>
        <dbReference type="ChEBI" id="CHEBI:30616"/>
    </ligand>
</feature>
<evidence type="ECO:0000256" key="9">
    <source>
        <dbReference type="ARBA" id="ARBA00048743"/>
    </source>
</evidence>
<dbReference type="Proteomes" id="UP000199318">
    <property type="component" value="Unassembled WGS sequence"/>
</dbReference>
<dbReference type="InterPro" id="IPR039430">
    <property type="entry name" value="Thymidylate_kin-like_dom"/>
</dbReference>
<evidence type="ECO:0000256" key="5">
    <source>
        <dbReference type="ARBA" id="ARBA00022727"/>
    </source>
</evidence>
<comment type="catalytic activity">
    <reaction evidence="9 11">
        <text>dTMP + ATP = dTDP + ADP</text>
        <dbReference type="Rhea" id="RHEA:13517"/>
        <dbReference type="ChEBI" id="CHEBI:30616"/>
        <dbReference type="ChEBI" id="CHEBI:58369"/>
        <dbReference type="ChEBI" id="CHEBI:63528"/>
        <dbReference type="ChEBI" id="CHEBI:456216"/>
        <dbReference type="EC" id="2.7.4.9"/>
    </reaction>
</comment>
<dbReference type="GO" id="GO:0004798">
    <property type="term" value="F:dTMP kinase activity"/>
    <property type="evidence" value="ECO:0007669"/>
    <property type="project" value="UniProtKB-UniRule"/>
</dbReference>
<evidence type="ECO:0000256" key="4">
    <source>
        <dbReference type="ARBA" id="ARBA00022679"/>
    </source>
</evidence>
<evidence type="ECO:0000256" key="2">
    <source>
        <dbReference type="ARBA" id="ARBA00012980"/>
    </source>
</evidence>
<keyword evidence="4 11" id="KW-0808">Transferase</keyword>
<proteinExistence type="inferred from homology"/>
<evidence type="ECO:0000256" key="6">
    <source>
        <dbReference type="ARBA" id="ARBA00022741"/>
    </source>
</evidence>
<dbReference type="HAMAP" id="MF_00165">
    <property type="entry name" value="Thymidylate_kinase"/>
    <property type="match status" value="1"/>
</dbReference>
<keyword evidence="6 11" id="KW-0547">Nucleotide-binding</keyword>
<evidence type="ECO:0000256" key="11">
    <source>
        <dbReference type="HAMAP-Rule" id="MF_00165"/>
    </source>
</evidence>
<keyword evidence="14" id="KW-1185">Reference proteome</keyword>
<comment type="similarity">
    <text evidence="1 11">Belongs to the thymidylate kinase family.</text>
</comment>
<organism evidence="13 14">
    <name type="scientific">Salisediminibacterium halotolerans</name>
    <dbReference type="NCBI Taxonomy" id="517425"/>
    <lineage>
        <taxon>Bacteria</taxon>
        <taxon>Bacillati</taxon>
        <taxon>Bacillota</taxon>
        <taxon>Bacilli</taxon>
        <taxon>Bacillales</taxon>
        <taxon>Bacillaceae</taxon>
        <taxon>Salisediminibacterium</taxon>
    </lineage>
</organism>
<gene>
    <name evidence="11" type="primary">tmk</name>
    <name evidence="13" type="ORF">SAMN05444126_1236</name>
</gene>
<dbReference type="InterPro" id="IPR027417">
    <property type="entry name" value="P-loop_NTPase"/>
</dbReference>
<evidence type="ECO:0000259" key="12">
    <source>
        <dbReference type="Pfam" id="PF02223"/>
    </source>
</evidence>
<comment type="function">
    <text evidence="10 11">Phosphorylation of dTMP to form dTDP in both de novo and salvage pathways of dTTP synthesis.</text>
</comment>
<dbReference type="NCBIfam" id="TIGR00041">
    <property type="entry name" value="DTMP_kinase"/>
    <property type="match status" value="1"/>
</dbReference>
<evidence type="ECO:0000256" key="10">
    <source>
        <dbReference type="ARBA" id="ARBA00057735"/>
    </source>
</evidence>